<organism evidence="2">
    <name type="scientific">Caldiarchaeum subterraneum</name>
    <dbReference type="NCBI Taxonomy" id="311458"/>
    <lineage>
        <taxon>Archaea</taxon>
        <taxon>Nitrososphaerota</taxon>
        <taxon>Candidatus Caldarchaeales</taxon>
        <taxon>Candidatus Caldarchaeaceae</taxon>
        <taxon>Candidatus Caldarchaeum</taxon>
    </lineage>
</organism>
<feature type="domain" description="4-vinyl reductase 4VR" evidence="1">
    <location>
        <begin position="427"/>
        <end position="489"/>
    </location>
</feature>
<proteinExistence type="predicted"/>
<reference evidence="2" key="1">
    <citation type="journal article" date="2020" name="mSystems">
        <title>Genome- and Community-Level Interaction Insights into Carbon Utilization and Element Cycling Functions of Hydrothermarchaeota in Hydrothermal Sediment.</title>
        <authorList>
            <person name="Zhou Z."/>
            <person name="Liu Y."/>
            <person name="Xu W."/>
            <person name="Pan J."/>
            <person name="Luo Z.H."/>
            <person name="Li M."/>
        </authorList>
    </citation>
    <scope>NUCLEOTIDE SEQUENCE [LARGE SCALE GENOMIC DNA]</scope>
    <source>
        <strain evidence="2">SpSt-1074</strain>
    </source>
</reference>
<dbReference type="PANTHER" id="PTHR35090:SF1">
    <property type="entry name" value="SLR0144 PROTEIN"/>
    <property type="match status" value="1"/>
</dbReference>
<dbReference type="AlphaFoldDB" id="A0A7J3VRL1"/>
<gene>
    <name evidence="2" type="ORF">ENM31_00420</name>
</gene>
<comment type="caution">
    <text evidence="2">The sequence shown here is derived from an EMBL/GenBank/DDBJ whole genome shotgun (WGS) entry which is preliminary data.</text>
</comment>
<dbReference type="EMBL" id="DRXH01000017">
    <property type="protein sequence ID" value="HHM43747.1"/>
    <property type="molecule type" value="Genomic_DNA"/>
</dbReference>
<sequence>MDTANVKKDAEPLSTTGHSVFDQIFKLKPGMTVLVADETFSEGYAFLKALLKKRWYSVVEVVSARYLQAGAGQAVVSTEGLQDLSIHVNQRRRQEKGKILLHTYLPELLVRHNPDEVLKLFEIWQKDVSMSKTVEFYLIPKNTFTDFEKKARAIVDSVIDLSVVRHDSQFVYYMMPIRGCDPQFHLKNIRYEIIHDKLLVEWNGVLVDELPEGMLSIESIKKMLESKEDRLLLTLGDVRPDLMPLSDYVVLTGLEGSRLSTFKSLYPDVWPEIEEKLAGWIASGAVKIVEAEPEPSGNVRSRLRLKSRLLLMVPTGLALRLVLIPRIFLRKKVQTVPLEAHLAVLEAMRRVIEYASAKRPDFLADARAATYYFGQLSARKTALEYVRRLEGSNPGKFEARHVPKLVALTLKAGWGLDVSFTASTKNSLVFDVKKCHLCEGVSSDSPFCDKFVSGVVVGVLSVCLKTKVDCFEITCRAMGADRCSFKATIL</sequence>
<protein>
    <recommendedName>
        <fullName evidence="1">4-vinyl reductase 4VR domain-containing protein</fullName>
    </recommendedName>
</protein>
<dbReference type="InterPro" id="IPR004096">
    <property type="entry name" value="V4R"/>
</dbReference>
<evidence type="ECO:0000259" key="1">
    <source>
        <dbReference type="SMART" id="SM00989"/>
    </source>
</evidence>
<dbReference type="Gene3D" id="3.30.1380.20">
    <property type="entry name" value="Trafficking protein particle complex subunit 3"/>
    <property type="match status" value="1"/>
</dbReference>
<dbReference type="InterPro" id="IPR024096">
    <property type="entry name" value="NO_sig/Golgi_transp_ligand-bd"/>
</dbReference>
<dbReference type="SMART" id="SM00989">
    <property type="entry name" value="V4R"/>
    <property type="match status" value="1"/>
</dbReference>
<evidence type="ECO:0000313" key="2">
    <source>
        <dbReference type="EMBL" id="HHM43747.1"/>
    </source>
</evidence>
<dbReference type="PANTHER" id="PTHR35090">
    <property type="entry name" value="DNA-DIRECTED RNA POLYMERASE SUBUNIT I"/>
    <property type="match status" value="1"/>
</dbReference>
<dbReference type="SUPFAM" id="SSF111126">
    <property type="entry name" value="Ligand-binding domain in the NO signalling and Golgi transport"/>
    <property type="match status" value="1"/>
</dbReference>
<name>A0A7J3VRL1_CALS0</name>
<dbReference type="Pfam" id="PF02830">
    <property type="entry name" value="V4R"/>
    <property type="match status" value="1"/>
</dbReference>
<accession>A0A7J3VRL1</accession>